<keyword evidence="1" id="KW-0677">Repeat</keyword>
<accession>A0A0D2JWD4</accession>
<feature type="chain" id="PRO_5002245695" description="Fibronectin type-III domain-containing protein" evidence="3">
    <location>
        <begin position="26"/>
        <end position="508"/>
    </location>
</feature>
<dbReference type="InterPro" id="IPR003961">
    <property type="entry name" value="FN3_dom"/>
</dbReference>
<gene>
    <name evidence="5" type="ORF">MNEG_4928</name>
</gene>
<protein>
    <recommendedName>
        <fullName evidence="4">Fibronectin type-III domain-containing protein</fullName>
    </recommendedName>
</protein>
<organism evidence="5 6">
    <name type="scientific">Monoraphidium neglectum</name>
    <dbReference type="NCBI Taxonomy" id="145388"/>
    <lineage>
        <taxon>Eukaryota</taxon>
        <taxon>Viridiplantae</taxon>
        <taxon>Chlorophyta</taxon>
        <taxon>core chlorophytes</taxon>
        <taxon>Chlorophyceae</taxon>
        <taxon>CS clade</taxon>
        <taxon>Sphaeropleales</taxon>
        <taxon>Selenastraceae</taxon>
        <taxon>Monoraphidium</taxon>
    </lineage>
</organism>
<dbReference type="PANTHER" id="PTHR46708:SF11">
    <property type="entry name" value="RECEPTOR-TYPE TYROSINE-PROTEIN PHOSPHATASE ETA-LIKE"/>
    <property type="match status" value="1"/>
</dbReference>
<dbReference type="GeneID" id="25737805"/>
<keyword evidence="3" id="KW-0732">Signal</keyword>
<evidence type="ECO:0000256" key="2">
    <source>
        <dbReference type="SAM" id="MobiDB-lite"/>
    </source>
</evidence>
<dbReference type="Pfam" id="PF00041">
    <property type="entry name" value="fn3"/>
    <property type="match status" value="3"/>
</dbReference>
<dbReference type="SMART" id="SM00060">
    <property type="entry name" value="FN3"/>
    <property type="match status" value="4"/>
</dbReference>
<dbReference type="InterPro" id="IPR050991">
    <property type="entry name" value="ECM_Regulatory_Proteins"/>
</dbReference>
<feature type="domain" description="Fibronectin type-III" evidence="4">
    <location>
        <begin position="55"/>
        <end position="147"/>
    </location>
</feature>
<name>A0A0D2JWD4_9CHLO</name>
<dbReference type="Gene3D" id="2.60.40.10">
    <property type="entry name" value="Immunoglobulins"/>
    <property type="match status" value="3"/>
</dbReference>
<feature type="region of interest" description="Disordered" evidence="2">
    <location>
        <begin position="29"/>
        <end position="53"/>
    </location>
</feature>
<evidence type="ECO:0000256" key="3">
    <source>
        <dbReference type="SAM" id="SignalP"/>
    </source>
</evidence>
<dbReference type="RefSeq" id="XP_013902047.1">
    <property type="nucleotide sequence ID" value="XM_014046593.1"/>
</dbReference>
<dbReference type="Proteomes" id="UP000054498">
    <property type="component" value="Unassembled WGS sequence"/>
</dbReference>
<dbReference type="InterPro" id="IPR013783">
    <property type="entry name" value="Ig-like_fold"/>
</dbReference>
<feature type="signal peptide" evidence="3">
    <location>
        <begin position="1"/>
        <end position="25"/>
    </location>
</feature>
<reference evidence="5 6" key="1">
    <citation type="journal article" date="2013" name="BMC Genomics">
        <title>Reconstruction of the lipid metabolism for the microalga Monoraphidium neglectum from its genome sequence reveals characteristics suitable for biofuel production.</title>
        <authorList>
            <person name="Bogen C."/>
            <person name="Al-Dilaimi A."/>
            <person name="Albersmeier A."/>
            <person name="Wichmann J."/>
            <person name="Grundmann M."/>
            <person name="Rupp O."/>
            <person name="Lauersen K.J."/>
            <person name="Blifernez-Klassen O."/>
            <person name="Kalinowski J."/>
            <person name="Goesmann A."/>
            <person name="Mussgnug J.H."/>
            <person name="Kruse O."/>
        </authorList>
    </citation>
    <scope>NUCLEOTIDE SEQUENCE [LARGE SCALE GENOMIC DNA]</scope>
    <source>
        <strain evidence="5 6">SAG 48.87</strain>
    </source>
</reference>
<dbReference type="SUPFAM" id="SSF49265">
    <property type="entry name" value="Fibronectin type III"/>
    <property type="match status" value="2"/>
</dbReference>
<dbReference type="PROSITE" id="PS50853">
    <property type="entry name" value="FN3"/>
    <property type="match status" value="3"/>
</dbReference>
<dbReference type="InterPro" id="IPR036116">
    <property type="entry name" value="FN3_sf"/>
</dbReference>
<evidence type="ECO:0000313" key="6">
    <source>
        <dbReference type="Proteomes" id="UP000054498"/>
    </source>
</evidence>
<dbReference type="PANTHER" id="PTHR46708">
    <property type="entry name" value="TENASCIN"/>
    <property type="match status" value="1"/>
</dbReference>
<dbReference type="OrthoDB" id="8609993at2759"/>
<dbReference type="KEGG" id="mng:MNEG_4928"/>
<dbReference type="EMBL" id="KK100928">
    <property type="protein sequence ID" value="KIZ03028.1"/>
    <property type="molecule type" value="Genomic_DNA"/>
</dbReference>
<feature type="domain" description="Fibronectin type-III" evidence="4">
    <location>
        <begin position="259"/>
        <end position="352"/>
    </location>
</feature>
<proteinExistence type="predicted"/>
<dbReference type="CDD" id="cd00063">
    <property type="entry name" value="FN3"/>
    <property type="match status" value="3"/>
</dbReference>
<keyword evidence="6" id="KW-1185">Reference proteome</keyword>
<sequence length="508" mass="52808">MGPAGQRRVLAGAFLLLLAVNGGHAQNPATATPLPAQAAPGAQQQDCDQKAAPAAPGPVKAVIVNDTAVNVLWLPPEGGGCVTSFKVSARAVSGGGAAPAPQTVNGGLSATFAGLKSGGIYEFSVAPAGPAGAGPAVTSRAALPPAQLDAVPDAPDAFDAVALSDTRANLSWARPPGNPKVDSYSITAVPANATGFPLPNAKNLTFTAKGDARSLVADGLAPNSYYVFTIVSKSARGTSPEPAVSFHNTPPRGGAIPAAPRGVSAAPAGQGAVALQWQAPAGSQPDYYQLGITEVDASGNPLSETNTIPYANTSALVRDLTPGSTYKFDVQSYSTSFESGRSADYQYTVPATYQPPPNAPRLQPPGLAARIYGSDVELVWEQVYGAQYYIVTTYDAYSGRSLGVQYRVQGNTLAIAGLPLGTDVEVVVQAFGAGGYGPPSSIVVELPVPDYYYPATYSPYYGYNPYLPYWYSSYYPVGWYNAFFPRRTVFFGVIIVINPFNNFCGSPR</sequence>
<evidence type="ECO:0000313" key="5">
    <source>
        <dbReference type="EMBL" id="KIZ03028.1"/>
    </source>
</evidence>
<dbReference type="AlphaFoldDB" id="A0A0D2JWD4"/>
<feature type="domain" description="Fibronectin type-III" evidence="4">
    <location>
        <begin position="154"/>
        <end position="252"/>
    </location>
</feature>
<evidence type="ECO:0000259" key="4">
    <source>
        <dbReference type="PROSITE" id="PS50853"/>
    </source>
</evidence>
<evidence type="ECO:0000256" key="1">
    <source>
        <dbReference type="ARBA" id="ARBA00022737"/>
    </source>
</evidence>